<reference evidence="3" key="2">
    <citation type="submission" date="2015-01" db="EMBL/GenBank/DDBJ databases">
        <title>Evolutionary Origins and Diversification of the Mycorrhizal Mutualists.</title>
        <authorList>
            <consortium name="DOE Joint Genome Institute"/>
            <consortium name="Mycorrhizal Genomics Consortium"/>
            <person name="Kohler A."/>
            <person name="Kuo A."/>
            <person name="Nagy L.G."/>
            <person name="Floudas D."/>
            <person name="Copeland A."/>
            <person name="Barry K.W."/>
            <person name="Cichocki N."/>
            <person name="Veneault-Fourrey C."/>
            <person name="LaButti K."/>
            <person name="Lindquist E.A."/>
            <person name="Lipzen A."/>
            <person name="Lundell T."/>
            <person name="Morin E."/>
            <person name="Murat C."/>
            <person name="Riley R."/>
            <person name="Ohm R."/>
            <person name="Sun H."/>
            <person name="Tunlid A."/>
            <person name="Henrissat B."/>
            <person name="Grigoriev I.V."/>
            <person name="Hibbett D.S."/>
            <person name="Martin F."/>
        </authorList>
    </citation>
    <scope>NUCLEOTIDE SEQUENCE [LARGE SCALE GENOMIC DNA]</scope>
    <source>
        <strain evidence="3">LaAM-08-1</strain>
    </source>
</reference>
<sequence length="245" mass="26088">MQFLATSFFYHTMVLAFLILHLINWNGVRADSDWTTIPFPSASTAPPQPTLTSSDDISLLYNCAPLGLDFCSFHVQGNSGVQSYSFIVGAPLSNCFGGTYPLDSDITVSFTASDTWSVDLNVGIPLGPLALSSHDSWSSTKSRTFSQGMTIHVPSDQQGALIALVNYNVTSGNMKVGSTVVSPVYSNQPTGQLVFSVQVIGCDQTFDANTTSPSPASPSGALRTPALSSIFYVSVILVGMVSEHR</sequence>
<keyword evidence="3" id="KW-1185">Reference proteome</keyword>
<dbReference type="HOGENOM" id="CLU_1034653_0_0_1"/>
<keyword evidence="1" id="KW-0732">Signal</keyword>
<protein>
    <submittedName>
        <fullName evidence="2">Uncharacterized protein</fullName>
    </submittedName>
</protein>
<feature type="chain" id="PRO_5002205978" evidence="1">
    <location>
        <begin position="31"/>
        <end position="245"/>
    </location>
</feature>
<reference evidence="2 3" key="1">
    <citation type="submission" date="2014-04" db="EMBL/GenBank/DDBJ databases">
        <authorList>
            <consortium name="DOE Joint Genome Institute"/>
            <person name="Kuo A."/>
            <person name="Kohler A."/>
            <person name="Nagy L.G."/>
            <person name="Floudas D."/>
            <person name="Copeland A."/>
            <person name="Barry K.W."/>
            <person name="Cichocki N."/>
            <person name="Veneault-Fourrey C."/>
            <person name="LaButti K."/>
            <person name="Lindquist E.A."/>
            <person name="Lipzen A."/>
            <person name="Lundell T."/>
            <person name="Morin E."/>
            <person name="Murat C."/>
            <person name="Sun H."/>
            <person name="Tunlid A."/>
            <person name="Henrissat B."/>
            <person name="Grigoriev I.V."/>
            <person name="Hibbett D.S."/>
            <person name="Martin F."/>
            <person name="Nordberg H.P."/>
            <person name="Cantor M.N."/>
            <person name="Hua S.X."/>
        </authorList>
    </citation>
    <scope>NUCLEOTIDE SEQUENCE [LARGE SCALE GENOMIC DNA]</scope>
    <source>
        <strain evidence="2 3">LaAM-08-1</strain>
    </source>
</reference>
<evidence type="ECO:0000313" key="3">
    <source>
        <dbReference type="Proteomes" id="UP000054477"/>
    </source>
</evidence>
<proteinExistence type="predicted"/>
<name>A0A0C9WIB7_9AGAR</name>
<evidence type="ECO:0000313" key="2">
    <source>
        <dbReference type="EMBL" id="KIJ92664.1"/>
    </source>
</evidence>
<gene>
    <name evidence="2" type="ORF">K443DRAFT_423535</name>
</gene>
<evidence type="ECO:0000256" key="1">
    <source>
        <dbReference type="SAM" id="SignalP"/>
    </source>
</evidence>
<dbReference type="EMBL" id="KN838894">
    <property type="protein sequence ID" value="KIJ92664.1"/>
    <property type="molecule type" value="Genomic_DNA"/>
</dbReference>
<accession>A0A0C9WIB7</accession>
<dbReference type="AlphaFoldDB" id="A0A0C9WIB7"/>
<organism evidence="2 3">
    <name type="scientific">Laccaria amethystina LaAM-08-1</name>
    <dbReference type="NCBI Taxonomy" id="1095629"/>
    <lineage>
        <taxon>Eukaryota</taxon>
        <taxon>Fungi</taxon>
        <taxon>Dikarya</taxon>
        <taxon>Basidiomycota</taxon>
        <taxon>Agaricomycotina</taxon>
        <taxon>Agaricomycetes</taxon>
        <taxon>Agaricomycetidae</taxon>
        <taxon>Agaricales</taxon>
        <taxon>Agaricineae</taxon>
        <taxon>Hydnangiaceae</taxon>
        <taxon>Laccaria</taxon>
    </lineage>
</organism>
<dbReference type="OrthoDB" id="3033621at2759"/>
<dbReference type="STRING" id="1095629.A0A0C9WIB7"/>
<dbReference type="Proteomes" id="UP000054477">
    <property type="component" value="Unassembled WGS sequence"/>
</dbReference>
<feature type="signal peptide" evidence="1">
    <location>
        <begin position="1"/>
        <end position="30"/>
    </location>
</feature>